<organism evidence="3 4">
    <name type="scientific">Ceratocystis pirilliformis</name>
    <dbReference type="NCBI Taxonomy" id="259994"/>
    <lineage>
        <taxon>Eukaryota</taxon>
        <taxon>Fungi</taxon>
        <taxon>Dikarya</taxon>
        <taxon>Ascomycota</taxon>
        <taxon>Pezizomycotina</taxon>
        <taxon>Sordariomycetes</taxon>
        <taxon>Hypocreomycetidae</taxon>
        <taxon>Microascales</taxon>
        <taxon>Ceratocystidaceae</taxon>
        <taxon>Ceratocystis</taxon>
    </lineage>
</organism>
<keyword evidence="4" id="KW-1185">Reference proteome</keyword>
<proteinExistence type="predicted"/>
<evidence type="ECO:0000256" key="2">
    <source>
        <dbReference type="SAM" id="Phobius"/>
    </source>
</evidence>
<dbReference type="Proteomes" id="UP001583280">
    <property type="component" value="Unassembled WGS sequence"/>
</dbReference>
<gene>
    <name evidence="3" type="ORF">Cpir12675_004560</name>
</gene>
<feature type="region of interest" description="Disordered" evidence="1">
    <location>
        <begin position="199"/>
        <end position="223"/>
    </location>
</feature>
<reference evidence="3 4" key="1">
    <citation type="journal article" date="2024" name="IMA Fungus">
        <title>IMA Genome - F19 : A genome assembly and annotation guide to empower mycologists, including annotated draft genome sequences of Ceratocystis pirilliformis, Diaporthe australafricana, Fusarium ophioides, Paecilomyces lecythidis, and Sporothrix stenoceras.</title>
        <authorList>
            <person name="Aylward J."/>
            <person name="Wilson A.M."/>
            <person name="Visagie C.M."/>
            <person name="Spraker J."/>
            <person name="Barnes I."/>
            <person name="Buitendag C."/>
            <person name="Ceriani C."/>
            <person name="Del Mar Angel L."/>
            <person name="du Plessis D."/>
            <person name="Fuchs T."/>
            <person name="Gasser K."/>
            <person name="Kramer D."/>
            <person name="Li W."/>
            <person name="Munsamy K."/>
            <person name="Piso A."/>
            <person name="Price J.L."/>
            <person name="Sonnekus B."/>
            <person name="Thomas C."/>
            <person name="van der Nest A."/>
            <person name="van Dijk A."/>
            <person name="van Heerden A."/>
            <person name="van Vuuren N."/>
            <person name="Yilmaz N."/>
            <person name="Duong T.A."/>
            <person name="van der Merwe N.A."/>
            <person name="Wingfield M.J."/>
            <person name="Wingfield B.D."/>
        </authorList>
    </citation>
    <scope>NUCLEOTIDE SEQUENCE [LARGE SCALE GENOMIC DNA]</scope>
    <source>
        <strain evidence="3 4">CMW 12675</strain>
    </source>
</reference>
<name>A0ABR3YWW8_9PEZI</name>
<protein>
    <recommendedName>
        <fullName evidence="5">Peroxin 26</fullName>
    </recommendedName>
</protein>
<dbReference type="EMBL" id="JAWDJO010000132">
    <property type="protein sequence ID" value="KAL1892407.1"/>
    <property type="molecule type" value="Genomic_DNA"/>
</dbReference>
<accession>A0ABR3YWW8</accession>
<feature type="region of interest" description="Disordered" evidence="1">
    <location>
        <begin position="280"/>
        <end position="381"/>
    </location>
</feature>
<feature type="compositionally biased region" description="Polar residues" evidence="1">
    <location>
        <begin position="331"/>
        <end position="351"/>
    </location>
</feature>
<sequence>MSMDNPFVAATISSGNDDGFVAAITPLSHAQNVGHSSHISKCYRQASTLFLTRRLPEALSTVLPLVWPRTAPDTNALIEAPPVARASKSTRVKVWSLYLTILNAITELEPQEGKETIGAQDFRMICNKVRDGDIWAEVVKNGYHGVEGDVDAEVVINLYVPMFITTLLLAHSTSQLVNQKRLEAYLSYVDSPSSLANKLDSISQSPKPQHKFRSSARRGGAETPRELNARIKILELYTLHVLLRNDEWETSRAYINASPLLDEERREAFLQALQSLRDEQNEAKLRHENEQNIRRDSLRHEAEEADRRREENEQREQQRLVEERTRRDENTPSLAGSDRSNSTPGFSSRGSMDSDCRITHDSLQVSPGRDKDRNNGQSFPISITGRAGMLVAQIKGMIDGMSRSLDLNVVILLKLATFMAGVLLMLGRRDVRQKVQRIIATGWAKVKATASMGSRVSSL</sequence>
<feature type="transmembrane region" description="Helical" evidence="2">
    <location>
        <begin position="407"/>
        <end position="427"/>
    </location>
</feature>
<evidence type="ECO:0000313" key="3">
    <source>
        <dbReference type="EMBL" id="KAL1892407.1"/>
    </source>
</evidence>
<evidence type="ECO:0008006" key="5">
    <source>
        <dbReference type="Google" id="ProtNLM"/>
    </source>
</evidence>
<comment type="caution">
    <text evidence="3">The sequence shown here is derived from an EMBL/GenBank/DDBJ whole genome shotgun (WGS) entry which is preliminary data.</text>
</comment>
<keyword evidence="2" id="KW-0812">Transmembrane</keyword>
<keyword evidence="2" id="KW-1133">Transmembrane helix</keyword>
<keyword evidence="2" id="KW-0472">Membrane</keyword>
<evidence type="ECO:0000313" key="4">
    <source>
        <dbReference type="Proteomes" id="UP001583280"/>
    </source>
</evidence>
<evidence type="ECO:0000256" key="1">
    <source>
        <dbReference type="SAM" id="MobiDB-lite"/>
    </source>
</evidence>
<feature type="compositionally biased region" description="Basic and acidic residues" evidence="1">
    <location>
        <begin position="280"/>
        <end position="330"/>
    </location>
</feature>